<organism evidence="2 3">
    <name type="scientific">Schumannella soli</name>
    <dbReference type="NCBI Taxonomy" id="2590779"/>
    <lineage>
        <taxon>Bacteria</taxon>
        <taxon>Bacillati</taxon>
        <taxon>Actinomycetota</taxon>
        <taxon>Actinomycetes</taxon>
        <taxon>Micrococcales</taxon>
        <taxon>Microbacteriaceae</taxon>
        <taxon>Schumannella</taxon>
    </lineage>
</organism>
<keyword evidence="1" id="KW-0812">Transmembrane</keyword>
<feature type="transmembrane region" description="Helical" evidence="1">
    <location>
        <begin position="65"/>
        <end position="82"/>
    </location>
</feature>
<dbReference type="AlphaFoldDB" id="A0A506Y329"/>
<keyword evidence="1" id="KW-1133">Transmembrane helix</keyword>
<comment type="caution">
    <text evidence="2">The sequence shown here is derived from an EMBL/GenBank/DDBJ whole genome shotgun (WGS) entry which is preliminary data.</text>
</comment>
<dbReference type="InterPro" id="IPR021401">
    <property type="entry name" value="DUF3040"/>
</dbReference>
<evidence type="ECO:0000313" key="3">
    <source>
        <dbReference type="Proteomes" id="UP000316252"/>
    </source>
</evidence>
<proteinExistence type="predicted"/>
<keyword evidence="3" id="KW-1185">Reference proteome</keyword>
<dbReference type="RefSeq" id="WP_141163747.1">
    <property type="nucleotide sequence ID" value="NZ_VHQG01000002.1"/>
</dbReference>
<accession>A0A506Y329</accession>
<sequence>MPLSEQEQRLLDEMERNLYQNDADFVATVGSGRSRPGVAIIALGVIAAVIGIGLLVVGVALRQPIIGAVGFALMFGGALFAISPPKRFLRHSSPRPVRDSGLLHDLGERFEHRRDGDRDA</sequence>
<dbReference type="OrthoDB" id="5244024at2"/>
<dbReference type="EMBL" id="VHQG01000002">
    <property type="protein sequence ID" value="TPW76392.1"/>
    <property type="molecule type" value="Genomic_DNA"/>
</dbReference>
<evidence type="ECO:0000256" key="1">
    <source>
        <dbReference type="SAM" id="Phobius"/>
    </source>
</evidence>
<feature type="transmembrane region" description="Helical" evidence="1">
    <location>
        <begin position="38"/>
        <end position="59"/>
    </location>
</feature>
<evidence type="ECO:0000313" key="2">
    <source>
        <dbReference type="EMBL" id="TPW76392.1"/>
    </source>
</evidence>
<gene>
    <name evidence="2" type="ORF">FJ657_11500</name>
</gene>
<keyword evidence="1" id="KW-0472">Membrane</keyword>
<name>A0A506Y329_9MICO</name>
<protein>
    <submittedName>
        <fullName evidence="2">DUF3040 domain-containing protein</fullName>
    </submittedName>
</protein>
<dbReference type="Proteomes" id="UP000316252">
    <property type="component" value="Unassembled WGS sequence"/>
</dbReference>
<reference evidence="2 3" key="1">
    <citation type="submission" date="2019-06" db="EMBL/GenBank/DDBJ databases">
        <authorList>
            <person name="Li F."/>
        </authorList>
    </citation>
    <scope>NUCLEOTIDE SEQUENCE [LARGE SCALE GENOMIC DNA]</scope>
    <source>
        <strain evidence="2 3">10F1D-1</strain>
    </source>
</reference>
<dbReference type="Pfam" id="PF11239">
    <property type="entry name" value="DUF3040"/>
    <property type="match status" value="1"/>
</dbReference>